<dbReference type="Proteomes" id="UP000318237">
    <property type="component" value="Chromosome"/>
</dbReference>
<name>A0A4Y5ZNL4_9ENTR</name>
<accession>A0A4Y5ZNL4</accession>
<evidence type="ECO:0000313" key="2">
    <source>
        <dbReference type="Proteomes" id="UP000318237"/>
    </source>
</evidence>
<evidence type="ECO:0000313" key="1">
    <source>
        <dbReference type="EMBL" id="QDE47284.1"/>
    </source>
</evidence>
<gene>
    <name evidence="1" type="ORF">EIN43_06120</name>
</gene>
<organism evidence="1 2">
    <name type="scientific">Enterobacter hormaechei</name>
    <dbReference type="NCBI Taxonomy" id="158836"/>
    <lineage>
        <taxon>Bacteria</taxon>
        <taxon>Pseudomonadati</taxon>
        <taxon>Pseudomonadota</taxon>
        <taxon>Gammaproteobacteria</taxon>
        <taxon>Enterobacterales</taxon>
        <taxon>Enterobacteriaceae</taxon>
        <taxon>Enterobacter</taxon>
        <taxon>Enterobacter cloacae complex</taxon>
    </lineage>
</organism>
<proteinExistence type="predicted"/>
<reference evidence="1 2" key="1">
    <citation type="submission" date="2019-06" db="EMBL/GenBank/DDBJ databases">
        <title>Whole genome sequencing of XDR Enterobacter.</title>
        <authorList>
            <person name="Gnana Soundari P."/>
            <person name="Vijayakumar R."/>
            <person name="Krishnan P."/>
        </authorList>
    </citation>
    <scope>NUCLEOTIDE SEQUENCE [LARGE SCALE GENOMIC DNA]</scope>
    <source>
        <strain evidence="1 2">C126</strain>
    </source>
</reference>
<protein>
    <recommendedName>
        <fullName evidence="3">Phage tail tape measure protein</fullName>
    </recommendedName>
</protein>
<dbReference type="EMBL" id="CP041054">
    <property type="protein sequence ID" value="QDE47284.1"/>
    <property type="molecule type" value="Genomic_DNA"/>
</dbReference>
<evidence type="ECO:0008006" key="3">
    <source>
        <dbReference type="Google" id="ProtNLM"/>
    </source>
</evidence>
<dbReference type="AlphaFoldDB" id="A0A4Y5ZNL4"/>
<sequence>MYSQRPALKQSCHLLDSAGRLGVRARGGGGMAPVINTTVNVDAGGSVTTQTSSSGDAMGRALADEMQNAALQVIQKHLKPGGMIHNFSKGR</sequence>